<evidence type="ECO:0000256" key="4">
    <source>
        <dbReference type="ARBA" id="ARBA00023239"/>
    </source>
</evidence>
<feature type="binding site" evidence="6">
    <location>
        <position position="139"/>
    </location>
    <ligand>
        <name>Mn(2+)</name>
        <dbReference type="ChEBI" id="CHEBI:29035"/>
    </ligand>
</feature>
<organism evidence="7 8">
    <name type="scientific">Pseudonocardia ailaonensis</name>
    <dbReference type="NCBI Taxonomy" id="367279"/>
    <lineage>
        <taxon>Bacteria</taxon>
        <taxon>Bacillati</taxon>
        <taxon>Actinomycetota</taxon>
        <taxon>Actinomycetes</taxon>
        <taxon>Pseudonocardiales</taxon>
        <taxon>Pseudonocardiaceae</taxon>
        <taxon>Pseudonocardia</taxon>
    </lineage>
</organism>
<evidence type="ECO:0000256" key="6">
    <source>
        <dbReference type="HAMAP-Rule" id="MF_01876"/>
    </source>
</evidence>
<sequence length="324" mass="33057">MTRVPAITVHSEVREALDGGRAVVALESTLLAHGLPAPLNREAAGLLEAEVRERGAVPATVAVLDGRPHVGLDAAQLDRVCRQDLVKLSVRDLGFAAGLGRSGATTVAATAALAARAGIALFATGGLGGVHRGARETWDVSADLPALARLPVLTVCAGVKSILDVGATLEYLETASVPVAGYRTDRFPGFYRRDSGFAVPWRIDGPAEAAAAWTGHVELGGGAGMVLAQPVAEAAELDAALHDRLLAEGLALVAERGITGKDVTPALLEHFHTASGGASQATNVALVRANAGLAAEIAVELSRGRVDAGRVGAGRVGGGRVSRR</sequence>
<name>A0ABN2MR40_9PSEU</name>
<dbReference type="InterPro" id="IPR022830">
    <property type="entry name" value="Indigdn_synthA-like"/>
</dbReference>
<keyword evidence="8" id="KW-1185">Reference proteome</keyword>
<feature type="active site" description="Nucleophile" evidence="6">
    <location>
        <position position="160"/>
    </location>
</feature>
<dbReference type="Gene3D" id="3.40.1790.10">
    <property type="entry name" value="Indigoidine synthase domain"/>
    <property type="match status" value="1"/>
</dbReference>
<evidence type="ECO:0000256" key="5">
    <source>
        <dbReference type="ARBA" id="ARBA00023295"/>
    </source>
</evidence>
<gene>
    <name evidence="6" type="primary">psuG</name>
    <name evidence="7" type="ORF">GCM10009836_11440</name>
</gene>
<comment type="similarity">
    <text evidence="6">Belongs to the pseudouridine-5'-phosphate glycosidase family.</text>
</comment>
<evidence type="ECO:0000256" key="3">
    <source>
        <dbReference type="ARBA" id="ARBA00023211"/>
    </source>
</evidence>
<comment type="cofactor">
    <cofactor evidence="6">
        <name>Mn(2+)</name>
        <dbReference type="ChEBI" id="CHEBI:29035"/>
    </cofactor>
    <text evidence="6">Binds 1 Mn(2+) ion per subunit.</text>
</comment>
<feature type="binding site" evidence="6">
    <location>
        <position position="87"/>
    </location>
    <ligand>
        <name>substrate</name>
    </ligand>
</feature>
<evidence type="ECO:0000256" key="2">
    <source>
        <dbReference type="ARBA" id="ARBA00022801"/>
    </source>
</evidence>
<keyword evidence="4 6" id="KW-0456">Lyase</keyword>
<dbReference type="EC" id="4.2.1.70" evidence="6"/>
<keyword evidence="3 6" id="KW-0464">Manganese</keyword>
<dbReference type="GO" id="GO:0016798">
    <property type="term" value="F:hydrolase activity, acting on glycosyl bonds"/>
    <property type="evidence" value="ECO:0007669"/>
    <property type="project" value="UniProtKB-KW"/>
</dbReference>
<dbReference type="InterPro" id="IPR007342">
    <property type="entry name" value="PsuG"/>
</dbReference>
<keyword evidence="5 6" id="KW-0326">Glycosidase</keyword>
<accession>A0ABN2MR40</accession>
<feature type="binding site" evidence="6">
    <location>
        <begin position="141"/>
        <end position="143"/>
    </location>
    <ligand>
        <name>substrate</name>
    </ligand>
</feature>
<comment type="caution">
    <text evidence="7">The sequence shown here is derived from an EMBL/GenBank/DDBJ whole genome shotgun (WGS) entry which is preliminary data.</text>
</comment>
<evidence type="ECO:0000256" key="1">
    <source>
        <dbReference type="ARBA" id="ARBA00022723"/>
    </source>
</evidence>
<dbReference type="PANTHER" id="PTHR42909:SF1">
    <property type="entry name" value="CARBOHYDRATE KINASE PFKB DOMAIN-CONTAINING PROTEIN"/>
    <property type="match status" value="1"/>
</dbReference>
<evidence type="ECO:0000313" key="8">
    <source>
        <dbReference type="Proteomes" id="UP001500449"/>
    </source>
</evidence>
<comment type="function">
    <text evidence="6">Catalyzes the reversible cleavage of pseudouridine 5'-phosphate (PsiMP) to ribose 5-phosphate and uracil. Functions biologically in the cleavage direction, as part of a pseudouridine degradation pathway.</text>
</comment>
<reference evidence="7 8" key="1">
    <citation type="journal article" date="2019" name="Int. J. Syst. Evol. Microbiol.">
        <title>The Global Catalogue of Microorganisms (GCM) 10K type strain sequencing project: providing services to taxonomists for standard genome sequencing and annotation.</title>
        <authorList>
            <consortium name="The Broad Institute Genomics Platform"/>
            <consortium name="The Broad Institute Genome Sequencing Center for Infectious Disease"/>
            <person name="Wu L."/>
            <person name="Ma J."/>
        </authorList>
    </citation>
    <scope>NUCLEOTIDE SEQUENCE [LARGE SCALE GENOMIC DNA]</scope>
    <source>
        <strain evidence="7 8">JCM 16009</strain>
    </source>
</reference>
<protein>
    <recommendedName>
        <fullName evidence="6">Pseudouridine-5'-phosphate glycosidase</fullName>
        <shortName evidence="6">PsiMP glycosidase</shortName>
        <ecNumber evidence="6">4.2.1.70</ecNumber>
    </recommendedName>
</protein>
<keyword evidence="1 6" id="KW-0479">Metal-binding</keyword>
<comment type="catalytic activity">
    <reaction evidence="6">
        <text>D-ribose 5-phosphate + uracil = psi-UMP + H2O</text>
        <dbReference type="Rhea" id="RHEA:18337"/>
        <dbReference type="ChEBI" id="CHEBI:15377"/>
        <dbReference type="ChEBI" id="CHEBI:17568"/>
        <dbReference type="ChEBI" id="CHEBI:58380"/>
        <dbReference type="ChEBI" id="CHEBI:78346"/>
        <dbReference type="EC" id="4.2.1.70"/>
    </reaction>
</comment>
<feature type="binding site" evidence="6">
    <location>
        <position position="107"/>
    </location>
    <ligand>
        <name>substrate</name>
    </ligand>
</feature>
<dbReference type="Pfam" id="PF04227">
    <property type="entry name" value="Indigoidine_A"/>
    <property type="match status" value="1"/>
</dbReference>
<keyword evidence="2 6" id="KW-0378">Hydrolase</keyword>
<proteinExistence type="inferred from homology"/>
<feature type="active site" description="Proton donor" evidence="6">
    <location>
        <position position="27"/>
    </location>
</feature>
<dbReference type="HAMAP" id="MF_01876">
    <property type="entry name" value="PsiMP_glycosidase"/>
    <property type="match status" value="1"/>
</dbReference>
<comment type="subunit">
    <text evidence="6">Homotrimer.</text>
</comment>
<dbReference type="PANTHER" id="PTHR42909">
    <property type="entry name" value="ZGC:136858"/>
    <property type="match status" value="1"/>
</dbReference>
<dbReference type="EMBL" id="BAAAQK010000003">
    <property type="protein sequence ID" value="GAA1834832.1"/>
    <property type="molecule type" value="Genomic_DNA"/>
</dbReference>
<dbReference type="Proteomes" id="UP001500449">
    <property type="component" value="Unassembled WGS sequence"/>
</dbReference>
<evidence type="ECO:0000313" key="7">
    <source>
        <dbReference type="EMBL" id="GAA1834832.1"/>
    </source>
</evidence>
<dbReference type="SUPFAM" id="SSF110581">
    <property type="entry name" value="Indigoidine synthase A-like"/>
    <property type="match status" value="1"/>
</dbReference>